<sequence>MIKLFIQAKDFHVWRIITNGDLKVPNDVDEWEYDDKKKSQLKAKAMHLSFVHYSLTSSTG</sequence>
<name>A0A7J8WTG3_GOSAI</name>
<dbReference type="AlphaFoldDB" id="A0A7J8WTG3"/>
<accession>A0A7J8WTG3</accession>
<evidence type="ECO:0000313" key="1">
    <source>
        <dbReference type="EMBL" id="MBA0678296.1"/>
    </source>
</evidence>
<gene>
    <name evidence="1" type="ORF">Goari_019650</name>
</gene>
<reference evidence="1 2" key="1">
    <citation type="journal article" date="2019" name="Genome Biol. Evol.">
        <title>Insights into the evolution of the New World diploid cottons (Gossypium, subgenus Houzingenia) based on genome sequencing.</title>
        <authorList>
            <person name="Grover C.E."/>
            <person name="Arick M.A. 2nd"/>
            <person name="Thrash A."/>
            <person name="Conover J.L."/>
            <person name="Sanders W.S."/>
            <person name="Peterson D.G."/>
            <person name="Frelichowski J.E."/>
            <person name="Scheffler J.A."/>
            <person name="Scheffler B.E."/>
            <person name="Wendel J.F."/>
        </authorList>
    </citation>
    <scope>NUCLEOTIDE SEQUENCE [LARGE SCALE GENOMIC DNA]</scope>
    <source>
        <strain evidence="1">185</strain>
        <tissue evidence="1">Leaf</tissue>
    </source>
</reference>
<evidence type="ECO:0000313" key="2">
    <source>
        <dbReference type="Proteomes" id="UP000593577"/>
    </source>
</evidence>
<protein>
    <submittedName>
        <fullName evidence="1">Uncharacterized protein</fullName>
    </submittedName>
</protein>
<keyword evidence="2" id="KW-1185">Reference proteome</keyword>
<organism evidence="1 2">
    <name type="scientific">Gossypium aridum</name>
    <name type="common">American cotton</name>
    <name type="synonym">Erioxylum aridum</name>
    <dbReference type="NCBI Taxonomy" id="34290"/>
    <lineage>
        <taxon>Eukaryota</taxon>
        <taxon>Viridiplantae</taxon>
        <taxon>Streptophyta</taxon>
        <taxon>Embryophyta</taxon>
        <taxon>Tracheophyta</taxon>
        <taxon>Spermatophyta</taxon>
        <taxon>Magnoliopsida</taxon>
        <taxon>eudicotyledons</taxon>
        <taxon>Gunneridae</taxon>
        <taxon>Pentapetalae</taxon>
        <taxon>rosids</taxon>
        <taxon>malvids</taxon>
        <taxon>Malvales</taxon>
        <taxon>Malvaceae</taxon>
        <taxon>Malvoideae</taxon>
        <taxon>Gossypium</taxon>
    </lineage>
</organism>
<comment type="caution">
    <text evidence="1">The sequence shown here is derived from an EMBL/GenBank/DDBJ whole genome shotgun (WGS) entry which is preliminary data.</text>
</comment>
<proteinExistence type="predicted"/>
<dbReference type="EMBL" id="JABFAA010000003">
    <property type="protein sequence ID" value="MBA0678296.1"/>
    <property type="molecule type" value="Genomic_DNA"/>
</dbReference>
<dbReference type="Proteomes" id="UP000593577">
    <property type="component" value="Unassembled WGS sequence"/>
</dbReference>